<name>A0ACA9Q882_9GLOM</name>
<protein>
    <submittedName>
        <fullName evidence="1">1230_t:CDS:1</fullName>
    </submittedName>
</protein>
<reference evidence="1" key="1">
    <citation type="submission" date="2021-06" db="EMBL/GenBank/DDBJ databases">
        <authorList>
            <person name="Kallberg Y."/>
            <person name="Tangrot J."/>
            <person name="Rosling A."/>
        </authorList>
    </citation>
    <scope>NUCLEOTIDE SEQUENCE</scope>
    <source>
        <strain evidence="1">IL203A</strain>
    </source>
</reference>
<dbReference type="EMBL" id="CAJVPU010041468">
    <property type="protein sequence ID" value="CAG8741593.1"/>
    <property type="molecule type" value="Genomic_DNA"/>
</dbReference>
<evidence type="ECO:0000313" key="2">
    <source>
        <dbReference type="Proteomes" id="UP000789702"/>
    </source>
</evidence>
<accession>A0ACA9Q882</accession>
<feature type="non-terminal residue" evidence="1">
    <location>
        <position position="49"/>
    </location>
</feature>
<sequence>MEDTTLQLLIKQISTLYSSPKLEPFYLEYFTCKAKNTKLDESAPEVVKK</sequence>
<evidence type="ECO:0000313" key="1">
    <source>
        <dbReference type="EMBL" id="CAG8741593.1"/>
    </source>
</evidence>
<proteinExistence type="predicted"/>
<keyword evidence="2" id="KW-1185">Reference proteome</keyword>
<organism evidence="1 2">
    <name type="scientific">Dentiscutata heterogama</name>
    <dbReference type="NCBI Taxonomy" id="1316150"/>
    <lineage>
        <taxon>Eukaryota</taxon>
        <taxon>Fungi</taxon>
        <taxon>Fungi incertae sedis</taxon>
        <taxon>Mucoromycota</taxon>
        <taxon>Glomeromycotina</taxon>
        <taxon>Glomeromycetes</taxon>
        <taxon>Diversisporales</taxon>
        <taxon>Gigasporaceae</taxon>
        <taxon>Dentiscutata</taxon>
    </lineage>
</organism>
<gene>
    <name evidence="1" type="ORF">DHETER_LOCUS14083</name>
</gene>
<comment type="caution">
    <text evidence="1">The sequence shown here is derived from an EMBL/GenBank/DDBJ whole genome shotgun (WGS) entry which is preliminary data.</text>
</comment>
<dbReference type="Proteomes" id="UP000789702">
    <property type="component" value="Unassembled WGS sequence"/>
</dbReference>